<reference evidence="2" key="1">
    <citation type="submission" date="2020-02" db="EMBL/GenBank/DDBJ databases">
        <authorList>
            <person name="Scholz U."/>
            <person name="Mascher M."/>
            <person name="Fiebig A."/>
        </authorList>
    </citation>
    <scope>NUCLEOTIDE SEQUENCE</scope>
</reference>
<name>A0A7I8KBK8_SPIIN</name>
<evidence type="ECO:0000313" key="3">
    <source>
        <dbReference type="Proteomes" id="UP000663760"/>
    </source>
</evidence>
<feature type="region of interest" description="Disordered" evidence="1">
    <location>
        <begin position="136"/>
        <end position="166"/>
    </location>
</feature>
<dbReference type="AlphaFoldDB" id="A0A7I8KBK8"/>
<gene>
    <name evidence="2" type="ORF">SI8410_04005830</name>
</gene>
<dbReference type="PANTHER" id="PTHR33673:SF3">
    <property type="entry name" value="SUPPRESSOR SRP40-LIKE PROTEIN"/>
    <property type="match status" value="1"/>
</dbReference>
<feature type="region of interest" description="Disordered" evidence="1">
    <location>
        <begin position="63"/>
        <end position="116"/>
    </location>
</feature>
<dbReference type="Proteomes" id="UP000663760">
    <property type="component" value="Chromosome 4"/>
</dbReference>
<proteinExistence type="predicted"/>
<accession>A0A7I8KBK8</accession>
<protein>
    <submittedName>
        <fullName evidence="2">Uncharacterized protein</fullName>
    </submittedName>
</protein>
<sequence>MVRSKGPDDCRIPSSIFERTKSTAPVEWSVASNESLFSIHAGNSSFSRDYLFLSGMSGELPNFSISPGPQAPGDDLRAAAKAEAMKDVPGAAAIGHSDGSKLPVESNRHSASTSRHSIASNQSFAFPVFAEARSGSVKVERTQHKQQQKKPAEPEESSSSSPAVALGAQQKSWFSCFCCGFYR</sequence>
<evidence type="ECO:0000313" key="2">
    <source>
        <dbReference type="EMBL" id="CAA7395169.1"/>
    </source>
</evidence>
<keyword evidence="3" id="KW-1185">Reference proteome</keyword>
<feature type="compositionally biased region" description="Basic and acidic residues" evidence="1">
    <location>
        <begin position="74"/>
        <end position="86"/>
    </location>
</feature>
<evidence type="ECO:0000256" key="1">
    <source>
        <dbReference type="SAM" id="MobiDB-lite"/>
    </source>
</evidence>
<dbReference type="PANTHER" id="PTHR33673">
    <property type="entry name" value="SUPPRESSOR SRP40-LIKE PROTEIN"/>
    <property type="match status" value="1"/>
</dbReference>
<dbReference type="OrthoDB" id="676141at2759"/>
<dbReference type="EMBL" id="LR746267">
    <property type="protein sequence ID" value="CAA7395169.1"/>
    <property type="molecule type" value="Genomic_DNA"/>
</dbReference>
<organism evidence="2 3">
    <name type="scientific">Spirodela intermedia</name>
    <name type="common">Intermediate duckweed</name>
    <dbReference type="NCBI Taxonomy" id="51605"/>
    <lineage>
        <taxon>Eukaryota</taxon>
        <taxon>Viridiplantae</taxon>
        <taxon>Streptophyta</taxon>
        <taxon>Embryophyta</taxon>
        <taxon>Tracheophyta</taxon>
        <taxon>Spermatophyta</taxon>
        <taxon>Magnoliopsida</taxon>
        <taxon>Liliopsida</taxon>
        <taxon>Araceae</taxon>
        <taxon>Lemnoideae</taxon>
        <taxon>Spirodela</taxon>
    </lineage>
</organism>